<reference evidence="1" key="1">
    <citation type="submission" date="2022-03" db="EMBL/GenBank/DDBJ databases">
        <authorList>
            <person name="Sayadi A."/>
        </authorList>
    </citation>
    <scope>NUCLEOTIDE SEQUENCE</scope>
</reference>
<evidence type="ECO:0000313" key="1">
    <source>
        <dbReference type="EMBL" id="CAH1984304.1"/>
    </source>
</evidence>
<organism evidence="1 2">
    <name type="scientific">Acanthoscelides obtectus</name>
    <name type="common">Bean weevil</name>
    <name type="synonym">Bruchus obtectus</name>
    <dbReference type="NCBI Taxonomy" id="200917"/>
    <lineage>
        <taxon>Eukaryota</taxon>
        <taxon>Metazoa</taxon>
        <taxon>Ecdysozoa</taxon>
        <taxon>Arthropoda</taxon>
        <taxon>Hexapoda</taxon>
        <taxon>Insecta</taxon>
        <taxon>Pterygota</taxon>
        <taxon>Neoptera</taxon>
        <taxon>Endopterygota</taxon>
        <taxon>Coleoptera</taxon>
        <taxon>Polyphaga</taxon>
        <taxon>Cucujiformia</taxon>
        <taxon>Chrysomeloidea</taxon>
        <taxon>Chrysomelidae</taxon>
        <taxon>Bruchinae</taxon>
        <taxon>Bruchini</taxon>
        <taxon>Acanthoscelides</taxon>
    </lineage>
</organism>
<protein>
    <submittedName>
        <fullName evidence="1">Uncharacterized protein</fullName>
    </submittedName>
</protein>
<evidence type="ECO:0000313" key="2">
    <source>
        <dbReference type="Proteomes" id="UP001152888"/>
    </source>
</evidence>
<comment type="caution">
    <text evidence="1">The sequence shown here is derived from an EMBL/GenBank/DDBJ whole genome shotgun (WGS) entry which is preliminary data.</text>
</comment>
<name>A0A9P0L0Y5_ACAOB</name>
<proteinExistence type="predicted"/>
<accession>A0A9P0L0Y5</accession>
<sequence>MLGINGYNPKYWYTKPGAVYVNSGNQNLPAHDLDFHILCKRMMIAIKCAKSPVERSPVQGASVDSLDRFWYFAGVYTFPKRTCLLCLPYP</sequence>
<keyword evidence="2" id="KW-1185">Reference proteome</keyword>
<dbReference type="Proteomes" id="UP001152888">
    <property type="component" value="Unassembled WGS sequence"/>
</dbReference>
<dbReference type="AlphaFoldDB" id="A0A9P0L0Y5"/>
<dbReference type="EMBL" id="CAKOFQ010006955">
    <property type="protein sequence ID" value="CAH1984304.1"/>
    <property type="molecule type" value="Genomic_DNA"/>
</dbReference>
<gene>
    <name evidence="1" type="ORF">ACAOBT_LOCUS16017</name>
</gene>